<keyword evidence="3" id="KW-1185">Reference proteome</keyword>
<evidence type="ECO:0000313" key="2">
    <source>
        <dbReference type="EMBL" id="RNA44002.1"/>
    </source>
</evidence>
<protein>
    <submittedName>
        <fullName evidence="2">Uncharacterized protein</fullName>
    </submittedName>
</protein>
<proteinExistence type="predicted"/>
<evidence type="ECO:0000256" key="1">
    <source>
        <dbReference type="SAM" id="MobiDB-lite"/>
    </source>
</evidence>
<dbReference type="AlphaFoldDB" id="A0A3M7T7I6"/>
<comment type="caution">
    <text evidence="2">The sequence shown here is derived from an EMBL/GenBank/DDBJ whole genome shotgun (WGS) entry which is preliminary data.</text>
</comment>
<organism evidence="2 3">
    <name type="scientific">Brachionus plicatilis</name>
    <name type="common">Marine rotifer</name>
    <name type="synonym">Brachionus muelleri</name>
    <dbReference type="NCBI Taxonomy" id="10195"/>
    <lineage>
        <taxon>Eukaryota</taxon>
        <taxon>Metazoa</taxon>
        <taxon>Spiralia</taxon>
        <taxon>Gnathifera</taxon>
        <taxon>Rotifera</taxon>
        <taxon>Eurotatoria</taxon>
        <taxon>Monogononta</taxon>
        <taxon>Pseudotrocha</taxon>
        <taxon>Ploima</taxon>
        <taxon>Brachionidae</taxon>
        <taxon>Brachionus</taxon>
    </lineage>
</organism>
<dbReference type="Proteomes" id="UP000276133">
    <property type="component" value="Unassembled WGS sequence"/>
</dbReference>
<evidence type="ECO:0000313" key="3">
    <source>
        <dbReference type="Proteomes" id="UP000276133"/>
    </source>
</evidence>
<feature type="region of interest" description="Disordered" evidence="1">
    <location>
        <begin position="62"/>
        <end position="83"/>
    </location>
</feature>
<accession>A0A3M7T7I6</accession>
<name>A0A3M7T7I6_BRAPC</name>
<dbReference type="OrthoDB" id="6080649at2759"/>
<sequence length="83" mass="9973">MTCEDKLRKLRRQKLFESRKRGDMIQMFKFVRGYNKVNWFHPNMLANSLTQTGPAWSIRGGPHRLSQQRTNCGKRENFSQIEW</sequence>
<gene>
    <name evidence="2" type="ORF">BpHYR1_050809</name>
</gene>
<dbReference type="EMBL" id="REGN01000165">
    <property type="protein sequence ID" value="RNA44002.1"/>
    <property type="molecule type" value="Genomic_DNA"/>
</dbReference>
<reference evidence="2 3" key="1">
    <citation type="journal article" date="2018" name="Sci. Rep.">
        <title>Genomic signatures of local adaptation to the degree of environmental predictability in rotifers.</title>
        <authorList>
            <person name="Franch-Gras L."/>
            <person name="Hahn C."/>
            <person name="Garcia-Roger E.M."/>
            <person name="Carmona M.J."/>
            <person name="Serra M."/>
            <person name="Gomez A."/>
        </authorList>
    </citation>
    <scope>NUCLEOTIDE SEQUENCE [LARGE SCALE GENOMIC DNA]</scope>
    <source>
        <strain evidence="2">HYR1</strain>
    </source>
</reference>